<accession>A0A9W8I2Q5</accession>
<evidence type="ECO:0000256" key="1">
    <source>
        <dbReference type="SAM" id="MobiDB-lite"/>
    </source>
</evidence>
<dbReference type="OrthoDB" id="10682210at2759"/>
<proteinExistence type="predicted"/>
<reference evidence="2" key="1">
    <citation type="submission" date="2022-07" db="EMBL/GenBank/DDBJ databases">
        <title>Phylogenomic reconstructions and comparative analyses of Kickxellomycotina fungi.</title>
        <authorList>
            <person name="Reynolds N.K."/>
            <person name="Stajich J.E."/>
            <person name="Barry K."/>
            <person name="Grigoriev I.V."/>
            <person name="Crous P."/>
            <person name="Smith M.E."/>
        </authorList>
    </citation>
    <scope>NUCLEOTIDE SEQUENCE</scope>
    <source>
        <strain evidence="2">NRRL 1565</strain>
    </source>
</reference>
<feature type="compositionally biased region" description="Low complexity" evidence="1">
    <location>
        <begin position="56"/>
        <end position="73"/>
    </location>
</feature>
<evidence type="ECO:0000313" key="2">
    <source>
        <dbReference type="EMBL" id="KAJ2803177.1"/>
    </source>
</evidence>
<feature type="region of interest" description="Disordered" evidence="1">
    <location>
        <begin position="289"/>
        <end position="354"/>
    </location>
</feature>
<feature type="non-terminal residue" evidence="2">
    <location>
        <position position="354"/>
    </location>
</feature>
<evidence type="ECO:0000313" key="3">
    <source>
        <dbReference type="Proteomes" id="UP001140094"/>
    </source>
</evidence>
<feature type="compositionally biased region" description="Polar residues" evidence="1">
    <location>
        <begin position="88"/>
        <end position="103"/>
    </location>
</feature>
<comment type="caution">
    <text evidence="2">The sequence shown here is derived from an EMBL/GenBank/DDBJ whole genome shotgun (WGS) entry which is preliminary data.</text>
</comment>
<protein>
    <submittedName>
        <fullName evidence="2">Uncharacterized protein</fullName>
    </submittedName>
</protein>
<name>A0A9W8I2Q5_9FUNG</name>
<feature type="region of interest" description="Disordered" evidence="1">
    <location>
        <begin position="224"/>
        <end position="254"/>
    </location>
</feature>
<feature type="compositionally biased region" description="Low complexity" evidence="1">
    <location>
        <begin position="233"/>
        <end position="247"/>
    </location>
</feature>
<feature type="region of interest" description="Disordered" evidence="1">
    <location>
        <begin position="1"/>
        <end position="22"/>
    </location>
</feature>
<gene>
    <name evidence="2" type="ORF">H4R20_002998</name>
</gene>
<feature type="compositionally biased region" description="Low complexity" evidence="1">
    <location>
        <begin position="179"/>
        <end position="190"/>
    </location>
</feature>
<keyword evidence="3" id="KW-1185">Reference proteome</keyword>
<sequence length="354" mass="35522">MSGMGMQHNGSSSSSGIYNGAGVTADGAEVTESGVNNPQGRSVVNAGEAGWVQRGPAYAGGAPAPLYTAAGTGSPAQSRESVAMHSVGSGSSWRQASGYSSPVPQAVAARMVDPSTHTSSEDFGSGGGGGGPWTISRNSLASASMDYSPRHGSPYGSGRHDTSALRHSPLPQHHKHSQSHLQQQQQQQPTLAALALADSRGQLDSGLGYYYQQPPRVRAEFRGGQHGFSSEPASVAGSPVCSGSSSSARIPSGRTAGSVDNAVFGQAGAMSPAASALGVMFPSSAAAATTTKTNDGAGQRSSGSSRRASRDSSLRPTDGGARSLGTQREAVASQSSEGSDGIAHGRVQGGATHA</sequence>
<feature type="region of interest" description="Disordered" evidence="1">
    <location>
        <begin position="56"/>
        <end position="190"/>
    </location>
</feature>
<organism evidence="2 3">
    <name type="scientific">Coemansia guatemalensis</name>
    <dbReference type="NCBI Taxonomy" id="2761395"/>
    <lineage>
        <taxon>Eukaryota</taxon>
        <taxon>Fungi</taxon>
        <taxon>Fungi incertae sedis</taxon>
        <taxon>Zoopagomycota</taxon>
        <taxon>Kickxellomycotina</taxon>
        <taxon>Kickxellomycetes</taxon>
        <taxon>Kickxellales</taxon>
        <taxon>Kickxellaceae</taxon>
        <taxon>Coemansia</taxon>
    </lineage>
</organism>
<dbReference type="AlphaFoldDB" id="A0A9W8I2Q5"/>
<dbReference type="EMBL" id="JANBUO010000559">
    <property type="protein sequence ID" value="KAJ2803177.1"/>
    <property type="molecule type" value="Genomic_DNA"/>
</dbReference>
<dbReference type="Proteomes" id="UP001140094">
    <property type="component" value="Unassembled WGS sequence"/>
</dbReference>